<dbReference type="GO" id="GO:0003677">
    <property type="term" value="F:DNA binding"/>
    <property type="evidence" value="ECO:0007669"/>
    <property type="project" value="UniProtKB-KW"/>
</dbReference>
<dbReference type="GO" id="GO:0006310">
    <property type="term" value="P:DNA recombination"/>
    <property type="evidence" value="ECO:0007669"/>
    <property type="project" value="UniProtKB-KW"/>
</dbReference>
<evidence type="ECO:0000256" key="1">
    <source>
        <dbReference type="ARBA" id="ARBA00023125"/>
    </source>
</evidence>
<accession>A0A914A9R8</accession>
<dbReference type="InterPro" id="IPR010998">
    <property type="entry name" value="Integrase_recombinase_N"/>
</dbReference>
<evidence type="ECO:0008006" key="5">
    <source>
        <dbReference type="Google" id="ProtNLM"/>
    </source>
</evidence>
<protein>
    <recommendedName>
        <fullName evidence="5">Tyr recombinase domain-containing protein</fullName>
    </recommendedName>
</protein>
<keyword evidence="1" id="KW-0238">DNA-binding</keyword>
<keyword evidence="4" id="KW-1185">Reference proteome</keyword>
<evidence type="ECO:0000256" key="2">
    <source>
        <dbReference type="ARBA" id="ARBA00023172"/>
    </source>
</evidence>
<proteinExistence type="predicted"/>
<sequence length="303" mass="33479">MSAKAESTTTKYKASWTKWETWASSKPEITKFPVNPFQFALYISHLSSTGSKSTAELAAAAVKWVHSLAGLPSPTDNSIVKMALQGFKRQNSSPTIRKDPITPDILTKLHINHGHSSATLADLRILFVCFISYAGFLRFDDIRNISRNDCTISSDRLTIHLCKSKSDQFRQGTDVVIARTFKPTCPVLVAERYFSALGDSNNSTLPVLRRLVATKKGLTSSTKPLSYTRTREIVLDALRPIVPDVATYGLHSLRSGGASAAFNANVPPFLISKQGRWKTESARNVYFQLDNKTNLLATRNLGI</sequence>
<reference evidence="3" key="1">
    <citation type="submission" date="2022-11" db="UniProtKB">
        <authorList>
            <consortium name="EnsemblMetazoa"/>
        </authorList>
    </citation>
    <scope>IDENTIFICATION</scope>
</reference>
<dbReference type="Proteomes" id="UP000887568">
    <property type="component" value="Unplaced"/>
</dbReference>
<dbReference type="GO" id="GO:0015074">
    <property type="term" value="P:DNA integration"/>
    <property type="evidence" value="ECO:0007669"/>
    <property type="project" value="InterPro"/>
</dbReference>
<dbReference type="InterPro" id="IPR052925">
    <property type="entry name" value="Phage_Integrase-like_Recomb"/>
</dbReference>
<dbReference type="Gene3D" id="1.10.150.130">
    <property type="match status" value="1"/>
</dbReference>
<dbReference type="SUPFAM" id="SSF47823">
    <property type="entry name" value="lambda integrase-like, N-terminal domain"/>
    <property type="match status" value="1"/>
</dbReference>
<dbReference type="PANTHER" id="PTHR34605">
    <property type="entry name" value="PHAGE_INTEGRASE DOMAIN-CONTAINING PROTEIN"/>
    <property type="match status" value="1"/>
</dbReference>
<dbReference type="RefSeq" id="XP_038060181.1">
    <property type="nucleotide sequence ID" value="XM_038204253.1"/>
</dbReference>
<dbReference type="OrthoDB" id="10066651at2759"/>
<organism evidence="3 4">
    <name type="scientific">Patiria miniata</name>
    <name type="common">Bat star</name>
    <name type="synonym">Asterina miniata</name>
    <dbReference type="NCBI Taxonomy" id="46514"/>
    <lineage>
        <taxon>Eukaryota</taxon>
        <taxon>Metazoa</taxon>
        <taxon>Echinodermata</taxon>
        <taxon>Eleutherozoa</taxon>
        <taxon>Asterozoa</taxon>
        <taxon>Asteroidea</taxon>
        <taxon>Valvatacea</taxon>
        <taxon>Valvatida</taxon>
        <taxon>Asterinidae</taxon>
        <taxon>Patiria</taxon>
    </lineage>
</organism>
<dbReference type="Gene3D" id="1.10.443.10">
    <property type="entry name" value="Intergrase catalytic core"/>
    <property type="match status" value="1"/>
</dbReference>
<dbReference type="EnsemblMetazoa" id="XM_038204253.1">
    <property type="protein sequence ID" value="XP_038060181.1"/>
    <property type="gene ID" value="LOC119731184"/>
</dbReference>
<keyword evidence="2" id="KW-0233">DNA recombination</keyword>
<dbReference type="AlphaFoldDB" id="A0A914A9R8"/>
<name>A0A914A9R8_PATMI</name>
<dbReference type="InterPro" id="IPR011010">
    <property type="entry name" value="DNA_brk_join_enz"/>
</dbReference>
<dbReference type="OMA" id="VITERYF"/>
<evidence type="ECO:0000313" key="3">
    <source>
        <dbReference type="EnsemblMetazoa" id="XP_038060181.1"/>
    </source>
</evidence>
<dbReference type="SUPFAM" id="SSF56349">
    <property type="entry name" value="DNA breaking-rejoining enzymes"/>
    <property type="match status" value="1"/>
</dbReference>
<evidence type="ECO:0000313" key="4">
    <source>
        <dbReference type="Proteomes" id="UP000887568"/>
    </source>
</evidence>
<dbReference type="GeneID" id="119731184"/>
<dbReference type="PANTHER" id="PTHR34605:SF4">
    <property type="entry name" value="DNA ADENINE METHYLTRANSFERASE"/>
    <property type="match status" value="1"/>
</dbReference>
<dbReference type="InterPro" id="IPR013762">
    <property type="entry name" value="Integrase-like_cat_sf"/>
</dbReference>